<proteinExistence type="predicted"/>
<feature type="region of interest" description="Disordered" evidence="2">
    <location>
        <begin position="397"/>
        <end position="445"/>
    </location>
</feature>
<reference evidence="3 4" key="1">
    <citation type="submission" date="2024-05" db="EMBL/GenBank/DDBJ databases">
        <title>Culex pipiens pipiens assembly and annotation.</title>
        <authorList>
            <person name="Alout H."/>
            <person name="Durand T."/>
        </authorList>
    </citation>
    <scope>NUCLEOTIDE SEQUENCE [LARGE SCALE GENOMIC DNA]</scope>
    <source>
        <strain evidence="3">HA-2024</strain>
        <tissue evidence="3">Whole body</tissue>
    </source>
</reference>
<accession>A0ABD1DM82</accession>
<evidence type="ECO:0000313" key="3">
    <source>
        <dbReference type="EMBL" id="KAL1400618.1"/>
    </source>
</evidence>
<feature type="coiled-coil region" evidence="1">
    <location>
        <begin position="307"/>
        <end position="369"/>
    </location>
</feature>
<feature type="compositionally biased region" description="Low complexity" evidence="2">
    <location>
        <begin position="412"/>
        <end position="433"/>
    </location>
</feature>
<feature type="compositionally biased region" description="Polar residues" evidence="2">
    <location>
        <begin position="177"/>
        <end position="187"/>
    </location>
</feature>
<gene>
    <name evidence="3" type="ORF">pipiens_007284</name>
</gene>
<name>A0ABD1DM82_CULPP</name>
<evidence type="ECO:0000256" key="2">
    <source>
        <dbReference type="SAM" id="MobiDB-lite"/>
    </source>
</evidence>
<dbReference type="AlphaFoldDB" id="A0ABD1DM82"/>
<feature type="compositionally biased region" description="Basic residues" evidence="2">
    <location>
        <begin position="121"/>
        <end position="134"/>
    </location>
</feature>
<sequence>MECVPLRSPADPYHYHHVTEQTKSLQELQNEVGALLEFRDLVIETFPDLKTKMASASAANSTLTGIPSSSLASSRREWEPGIRTRRKLTAKDHLAHQVSGGTSTGGVVVVSSTTTTTDIHHPHHHHHHQHHHQPHSSSLISRRLGLLDGDVLVEGDPQCLVVDGERRRRAAAGGGNVSNTAAAASHQQRLDTEDELWNLLDVIHRKSNRLREEVDALQQLEREKCRTNVLNQNQNVATAGGSSSSSNSSNNNHHHIHSGSSGSSSSSSGNLPHHHHAAPTTTTTTVGGLAKTFQNQLLVDVVNKDDVQILRKERDRLFEQLSDYEAEAMASRIRATKMQDDVDVLAAAKRDLEGQLQAALSQKLELNTKIHDLHQQFVNKSAPSSPDSIKSRHLQTLTPSSGVGLLRKHSSTDSTTTTLHLSTSTTSSPSSNSQQHLLKPSATRAGSSFAPIVKSSAKAEAADHHPTSPDAAALGKLDGLLSSPARVNKVRMTDSKKIAAILLETNIVELQRHLLTITVQNQVLQQRLEYATRSRIFMSKKLDKSKEDIDDLKFR</sequence>
<protein>
    <submittedName>
        <fullName evidence="3">Uncharacterized protein</fullName>
    </submittedName>
</protein>
<feature type="compositionally biased region" description="Low complexity" evidence="2">
    <location>
        <begin position="240"/>
        <end position="251"/>
    </location>
</feature>
<feature type="compositionally biased region" description="Low complexity" evidence="2">
    <location>
        <begin position="258"/>
        <end position="271"/>
    </location>
</feature>
<feature type="region of interest" description="Disordered" evidence="2">
    <location>
        <begin position="236"/>
        <end position="284"/>
    </location>
</feature>
<evidence type="ECO:0000256" key="1">
    <source>
        <dbReference type="SAM" id="Coils"/>
    </source>
</evidence>
<dbReference type="EMBL" id="JBEHCU010005185">
    <property type="protein sequence ID" value="KAL1400618.1"/>
    <property type="molecule type" value="Genomic_DNA"/>
</dbReference>
<comment type="caution">
    <text evidence="3">The sequence shown here is derived from an EMBL/GenBank/DDBJ whole genome shotgun (WGS) entry which is preliminary data.</text>
</comment>
<keyword evidence="4" id="KW-1185">Reference proteome</keyword>
<feature type="non-terminal residue" evidence="3">
    <location>
        <position position="555"/>
    </location>
</feature>
<evidence type="ECO:0000313" key="4">
    <source>
        <dbReference type="Proteomes" id="UP001562425"/>
    </source>
</evidence>
<dbReference type="Proteomes" id="UP001562425">
    <property type="component" value="Unassembled WGS sequence"/>
</dbReference>
<feature type="region of interest" description="Disordered" evidence="2">
    <location>
        <begin position="118"/>
        <end position="139"/>
    </location>
</feature>
<keyword evidence="1" id="KW-0175">Coiled coil</keyword>
<feature type="region of interest" description="Disordered" evidence="2">
    <location>
        <begin position="171"/>
        <end position="190"/>
    </location>
</feature>
<organism evidence="3 4">
    <name type="scientific">Culex pipiens pipiens</name>
    <name type="common">Northern house mosquito</name>
    <dbReference type="NCBI Taxonomy" id="38569"/>
    <lineage>
        <taxon>Eukaryota</taxon>
        <taxon>Metazoa</taxon>
        <taxon>Ecdysozoa</taxon>
        <taxon>Arthropoda</taxon>
        <taxon>Hexapoda</taxon>
        <taxon>Insecta</taxon>
        <taxon>Pterygota</taxon>
        <taxon>Neoptera</taxon>
        <taxon>Endopterygota</taxon>
        <taxon>Diptera</taxon>
        <taxon>Nematocera</taxon>
        <taxon>Culicoidea</taxon>
        <taxon>Culicidae</taxon>
        <taxon>Culicinae</taxon>
        <taxon>Culicini</taxon>
        <taxon>Culex</taxon>
        <taxon>Culex</taxon>
    </lineage>
</organism>